<organism evidence="1 2">
    <name type="scientific">Paramicrosporidium saccamoebae</name>
    <dbReference type="NCBI Taxonomy" id="1246581"/>
    <lineage>
        <taxon>Eukaryota</taxon>
        <taxon>Fungi</taxon>
        <taxon>Fungi incertae sedis</taxon>
        <taxon>Cryptomycota</taxon>
        <taxon>Cryptomycota incertae sedis</taxon>
        <taxon>Paramicrosporidium</taxon>
    </lineage>
</organism>
<dbReference type="Proteomes" id="UP000240830">
    <property type="component" value="Unassembled WGS sequence"/>
</dbReference>
<dbReference type="EMBL" id="MTSL01000186">
    <property type="protein sequence ID" value="PJF17194.1"/>
    <property type="molecule type" value="Genomic_DNA"/>
</dbReference>
<name>A0A2H9THF8_9FUNG</name>
<reference evidence="1 2" key="1">
    <citation type="submission" date="2016-10" db="EMBL/GenBank/DDBJ databases">
        <title>The genome of Paramicrosporidium saccamoebae is the missing link in understanding Cryptomycota and Microsporidia evolution.</title>
        <authorList>
            <person name="Quandt C.A."/>
            <person name="Beaudet D."/>
            <person name="Corsaro D."/>
            <person name="Michel R."/>
            <person name="Corradi N."/>
            <person name="James T."/>
        </authorList>
    </citation>
    <scope>NUCLEOTIDE SEQUENCE [LARGE SCALE GENOMIC DNA]</scope>
    <source>
        <strain evidence="1 2">KSL3</strain>
    </source>
</reference>
<accession>A0A2H9THF8</accession>
<protein>
    <submittedName>
        <fullName evidence="1">Uncharacterized protein</fullName>
    </submittedName>
</protein>
<keyword evidence="2" id="KW-1185">Reference proteome</keyword>
<comment type="caution">
    <text evidence="1">The sequence shown here is derived from an EMBL/GenBank/DDBJ whole genome shotgun (WGS) entry which is preliminary data.</text>
</comment>
<evidence type="ECO:0000313" key="1">
    <source>
        <dbReference type="EMBL" id="PJF17194.1"/>
    </source>
</evidence>
<sequence length="105" mass="11746">MVDESTGLMMNLKLEEAVPAVNLDDITDDCVPKIVRDANSLQALLVDELVYEDVFGLIDGQRTLRQIATTAHVNLDSVRKAICDLMYSHHCLLKILDHMGQLPVR</sequence>
<evidence type="ECO:0000313" key="2">
    <source>
        <dbReference type="Proteomes" id="UP000240830"/>
    </source>
</evidence>
<gene>
    <name evidence="1" type="ORF">PSACC_02991</name>
</gene>
<dbReference type="AlphaFoldDB" id="A0A2H9THF8"/>
<proteinExistence type="predicted"/>